<dbReference type="Gene3D" id="3.40.50.1820">
    <property type="entry name" value="alpha/beta hydrolase"/>
    <property type="match status" value="1"/>
</dbReference>
<name>A0A9P4MGJ6_9PEZI</name>
<comment type="catalytic activity">
    <reaction evidence="3">
        <text>a monoacylglycerol + H2O = glycerol + a fatty acid + H(+)</text>
        <dbReference type="Rhea" id="RHEA:15245"/>
        <dbReference type="ChEBI" id="CHEBI:15377"/>
        <dbReference type="ChEBI" id="CHEBI:15378"/>
        <dbReference type="ChEBI" id="CHEBI:17408"/>
        <dbReference type="ChEBI" id="CHEBI:17754"/>
        <dbReference type="ChEBI" id="CHEBI:28868"/>
    </reaction>
</comment>
<evidence type="ECO:0000313" key="6">
    <source>
        <dbReference type="EMBL" id="KAF2152247.1"/>
    </source>
</evidence>
<keyword evidence="7" id="KW-1185">Reference proteome</keyword>
<protein>
    <submittedName>
        <fullName evidence="6">Alpha/beta-hydrolase</fullName>
    </submittedName>
</protein>
<proteinExistence type="inferred from homology"/>
<dbReference type="CDD" id="cd00519">
    <property type="entry name" value="Lipase_3"/>
    <property type="match status" value="1"/>
</dbReference>
<dbReference type="Pfam" id="PF01764">
    <property type="entry name" value="Lipase_3"/>
    <property type="match status" value="1"/>
</dbReference>
<feature type="region of interest" description="Disordered" evidence="4">
    <location>
        <begin position="1"/>
        <end position="39"/>
    </location>
</feature>
<dbReference type="PANTHER" id="PTHR45856:SF24">
    <property type="entry name" value="FUNGAL LIPASE-LIKE DOMAIN-CONTAINING PROTEIN"/>
    <property type="match status" value="1"/>
</dbReference>
<dbReference type="InterPro" id="IPR029058">
    <property type="entry name" value="AB_hydrolase_fold"/>
</dbReference>
<dbReference type="GO" id="GO:0006629">
    <property type="term" value="P:lipid metabolic process"/>
    <property type="evidence" value="ECO:0007669"/>
    <property type="project" value="InterPro"/>
</dbReference>
<dbReference type="InterPro" id="IPR051218">
    <property type="entry name" value="Sec_MonoDiacylglyc_Lipase"/>
</dbReference>
<evidence type="ECO:0000256" key="4">
    <source>
        <dbReference type="SAM" id="MobiDB-lite"/>
    </source>
</evidence>
<dbReference type="SUPFAM" id="SSF53474">
    <property type="entry name" value="alpha/beta-Hydrolases"/>
    <property type="match status" value="1"/>
</dbReference>
<comment type="caution">
    <text evidence="6">The sequence shown here is derived from an EMBL/GenBank/DDBJ whole genome shotgun (WGS) entry which is preliminary data.</text>
</comment>
<dbReference type="InterPro" id="IPR002921">
    <property type="entry name" value="Fungal_lipase-type"/>
</dbReference>
<evidence type="ECO:0000256" key="3">
    <source>
        <dbReference type="ARBA" id="ARBA00048461"/>
    </source>
</evidence>
<sequence length="389" mass="42643">MKTFVTSRLTRRTAATSARGSANASASVNVDSARNSRGASTNLAEISETLDNLINRLTESERLSIGEENVARRLQRLCEQYPQSHVPELLPEWQRSQDTLDVVRVAADCAESVYERKCKAAVPGISLHPNDYEFLRQIAATANGDFKATTIRIHRLSRTLVIAVRGTKKTSPIDWITNANGEPIDATAFLPGLPQVKAHGGFLCVAQRMAADILRAISSYVGSYNRICFTGHSAGAAVASLLYLHYQLSRSLDIPTDCITFAMSPVLSFPIGSAALGSATSSLTSLDTRFLAIVAHGDPVPRADRPFVRQILQIYSNVSDTPLQNFQFDPPELYSAGDLVVLFDKNLEGDEEEIVAVKAEDGIGEFLWGTVKMHEMEVYLKLLSQLRQE</sequence>
<gene>
    <name evidence="6" type="ORF">K461DRAFT_321287</name>
</gene>
<comment type="catalytic activity">
    <reaction evidence="2">
        <text>a diacylglycerol + H2O = a monoacylglycerol + a fatty acid + H(+)</text>
        <dbReference type="Rhea" id="RHEA:32731"/>
        <dbReference type="ChEBI" id="CHEBI:15377"/>
        <dbReference type="ChEBI" id="CHEBI:15378"/>
        <dbReference type="ChEBI" id="CHEBI:17408"/>
        <dbReference type="ChEBI" id="CHEBI:18035"/>
        <dbReference type="ChEBI" id="CHEBI:28868"/>
    </reaction>
</comment>
<dbReference type="Proteomes" id="UP000799439">
    <property type="component" value="Unassembled WGS sequence"/>
</dbReference>
<feature type="compositionally biased region" description="Low complexity" evidence="4">
    <location>
        <begin position="1"/>
        <end position="36"/>
    </location>
</feature>
<organism evidence="6 7">
    <name type="scientific">Myriangium duriaei CBS 260.36</name>
    <dbReference type="NCBI Taxonomy" id="1168546"/>
    <lineage>
        <taxon>Eukaryota</taxon>
        <taxon>Fungi</taxon>
        <taxon>Dikarya</taxon>
        <taxon>Ascomycota</taxon>
        <taxon>Pezizomycotina</taxon>
        <taxon>Dothideomycetes</taxon>
        <taxon>Dothideomycetidae</taxon>
        <taxon>Myriangiales</taxon>
        <taxon>Myriangiaceae</taxon>
        <taxon>Myriangium</taxon>
    </lineage>
</organism>
<accession>A0A9P4MGJ6</accession>
<reference evidence="6" key="1">
    <citation type="journal article" date="2020" name="Stud. Mycol.">
        <title>101 Dothideomycetes genomes: a test case for predicting lifestyles and emergence of pathogens.</title>
        <authorList>
            <person name="Haridas S."/>
            <person name="Albert R."/>
            <person name="Binder M."/>
            <person name="Bloem J."/>
            <person name="Labutti K."/>
            <person name="Salamov A."/>
            <person name="Andreopoulos B."/>
            <person name="Baker S."/>
            <person name="Barry K."/>
            <person name="Bills G."/>
            <person name="Bluhm B."/>
            <person name="Cannon C."/>
            <person name="Castanera R."/>
            <person name="Culley D."/>
            <person name="Daum C."/>
            <person name="Ezra D."/>
            <person name="Gonzalez J."/>
            <person name="Henrissat B."/>
            <person name="Kuo A."/>
            <person name="Liang C."/>
            <person name="Lipzen A."/>
            <person name="Lutzoni F."/>
            <person name="Magnuson J."/>
            <person name="Mondo S."/>
            <person name="Nolan M."/>
            <person name="Ohm R."/>
            <person name="Pangilinan J."/>
            <person name="Park H.-J."/>
            <person name="Ramirez L."/>
            <person name="Alfaro M."/>
            <person name="Sun H."/>
            <person name="Tritt A."/>
            <person name="Yoshinaga Y."/>
            <person name="Zwiers L.-H."/>
            <person name="Turgeon B."/>
            <person name="Goodwin S."/>
            <person name="Spatafora J."/>
            <person name="Crous P."/>
            <person name="Grigoriev I."/>
        </authorList>
    </citation>
    <scope>NUCLEOTIDE SEQUENCE</scope>
    <source>
        <strain evidence="6">CBS 260.36</strain>
    </source>
</reference>
<feature type="domain" description="Fungal lipase-type" evidence="5">
    <location>
        <begin position="161"/>
        <end position="303"/>
    </location>
</feature>
<dbReference type="EMBL" id="ML996086">
    <property type="protein sequence ID" value="KAF2152247.1"/>
    <property type="molecule type" value="Genomic_DNA"/>
</dbReference>
<evidence type="ECO:0000259" key="5">
    <source>
        <dbReference type="Pfam" id="PF01764"/>
    </source>
</evidence>
<evidence type="ECO:0000256" key="2">
    <source>
        <dbReference type="ARBA" id="ARBA00047591"/>
    </source>
</evidence>
<comment type="similarity">
    <text evidence="1">Belongs to the AB hydrolase superfamily. Lipase family. Class 3 subfamily.</text>
</comment>
<dbReference type="PANTHER" id="PTHR45856">
    <property type="entry name" value="ALPHA/BETA-HYDROLASES SUPERFAMILY PROTEIN"/>
    <property type="match status" value="1"/>
</dbReference>
<evidence type="ECO:0000256" key="1">
    <source>
        <dbReference type="ARBA" id="ARBA00043996"/>
    </source>
</evidence>
<dbReference type="AlphaFoldDB" id="A0A9P4MGJ6"/>
<evidence type="ECO:0000313" key="7">
    <source>
        <dbReference type="Proteomes" id="UP000799439"/>
    </source>
</evidence>
<dbReference type="OrthoDB" id="438440at2759"/>